<keyword evidence="5" id="KW-1185">Reference proteome</keyword>
<feature type="signal peptide" evidence="2">
    <location>
        <begin position="1"/>
        <end position="18"/>
    </location>
</feature>
<dbReference type="Pfam" id="PF01464">
    <property type="entry name" value="SLT"/>
    <property type="match status" value="1"/>
</dbReference>
<accession>A0A6N6M778</accession>
<keyword evidence="2" id="KW-0732">Signal</keyword>
<dbReference type="SUPFAM" id="SSF54106">
    <property type="entry name" value="LysM domain"/>
    <property type="match status" value="2"/>
</dbReference>
<sequence length="493" mass="56788">MKWISLTGILFFSLSALATKPDSSQSEPIDTNVVEETSSVVAAMDSMMHAPFFELAESAKLTFDTGYVEIPKNEIPTYSDSIVKNRLDSLNLRTPFNVVHNDRVEAFINLYAVKRREQVSRMLGLSEYYFPMFEEVLDQHDVPLELKYLAVVESALNPRARSHAGAVGMWQFMYSTGKMYDLEQNSYMDERMDPVKSTHAAAQYLKYLYRMYGKWDLALAAYNCGPGNVNRAMRRSGSREGNYWDLYPFLPRETRGYVPAFIAAYYVFEHADEYKINRVAPLKTFFETDTVHVKGPIFYSELSSKLDLTERELSFLNPAYKRDLVPAYSDKTNILRLPREKVFEFYEQQDTLVASTYETMGEENDGNLKEFEEDRVYYRVRSGDVLGRIAQRYGVRSSEIMRWNNLRSSRINIGQRLVIYPKGGNHYAQKSEPKKIEVEKDGDKVYYQIQSGDTLWDIAKARGISVSQLKELNKNVNYSRLKPGMKIVVGTNG</sequence>
<organism evidence="4 5">
    <name type="scientific">Salibacter halophilus</name>
    <dbReference type="NCBI Taxonomy" id="1803916"/>
    <lineage>
        <taxon>Bacteria</taxon>
        <taxon>Pseudomonadati</taxon>
        <taxon>Bacteroidota</taxon>
        <taxon>Flavobacteriia</taxon>
        <taxon>Flavobacteriales</taxon>
        <taxon>Salibacteraceae</taxon>
        <taxon>Salibacter</taxon>
    </lineage>
</organism>
<protein>
    <submittedName>
        <fullName evidence="4">LysM peptidoglycan-binding domain-containing protein</fullName>
    </submittedName>
</protein>
<dbReference type="PROSITE" id="PS00922">
    <property type="entry name" value="TRANSGLYCOSYLASE"/>
    <property type="match status" value="1"/>
</dbReference>
<dbReference type="Proteomes" id="UP000435357">
    <property type="component" value="Unassembled WGS sequence"/>
</dbReference>
<name>A0A6N6M778_9FLAO</name>
<dbReference type="OrthoDB" id="9815002at2"/>
<dbReference type="PROSITE" id="PS51782">
    <property type="entry name" value="LYSM"/>
    <property type="match status" value="2"/>
</dbReference>
<dbReference type="GO" id="GO:0016020">
    <property type="term" value="C:membrane"/>
    <property type="evidence" value="ECO:0007669"/>
    <property type="project" value="InterPro"/>
</dbReference>
<dbReference type="InterPro" id="IPR023346">
    <property type="entry name" value="Lysozyme-like_dom_sf"/>
</dbReference>
<gene>
    <name evidence="4" type="ORF">F3059_07720</name>
</gene>
<reference evidence="4 5" key="1">
    <citation type="submission" date="2019-09" db="EMBL/GenBank/DDBJ databases">
        <title>Genomes of Cryomorphaceae.</title>
        <authorList>
            <person name="Bowman J.P."/>
        </authorList>
    </citation>
    <scope>NUCLEOTIDE SEQUENCE [LARGE SCALE GENOMIC DNA]</scope>
    <source>
        <strain evidence="4 5">KCTC 52047</strain>
    </source>
</reference>
<feature type="chain" id="PRO_5026721068" evidence="2">
    <location>
        <begin position="19"/>
        <end position="493"/>
    </location>
</feature>
<dbReference type="EMBL" id="WACR01000006">
    <property type="protein sequence ID" value="KAB1063916.1"/>
    <property type="molecule type" value="Genomic_DNA"/>
</dbReference>
<dbReference type="Gene3D" id="3.10.350.10">
    <property type="entry name" value="LysM domain"/>
    <property type="match status" value="2"/>
</dbReference>
<evidence type="ECO:0000313" key="4">
    <source>
        <dbReference type="EMBL" id="KAB1063916.1"/>
    </source>
</evidence>
<dbReference type="CDD" id="cd16894">
    <property type="entry name" value="MltD-like"/>
    <property type="match status" value="1"/>
</dbReference>
<dbReference type="SUPFAM" id="SSF53955">
    <property type="entry name" value="Lysozyme-like"/>
    <property type="match status" value="1"/>
</dbReference>
<dbReference type="InterPro" id="IPR000189">
    <property type="entry name" value="Transglyc_AS"/>
</dbReference>
<proteinExistence type="inferred from homology"/>
<dbReference type="Pfam" id="PF01476">
    <property type="entry name" value="LysM"/>
    <property type="match status" value="2"/>
</dbReference>
<dbReference type="GO" id="GO:0008933">
    <property type="term" value="F:peptidoglycan lytic transglycosylase activity"/>
    <property type="evidence" value="ECO:0007669"/>
    <property type="project" value="InterPro"/>
</dbReference>
<feature type="domain" description="LysM" evidence="3">
    <location>
        <begin position="376"/>
        <end position="419"/>
    </location>
</feature>
<dbReference type="InterPro" id="IPR036779">
    <property type="entry name" value="LysM_dom_sf"/>
</dbReference>
<evidence type="ECO:0000313" key="5">
    <source>
        <dbReference type="Proteomes" id="UP000435357"/>
    </source>
</evidence>
<dbReference type="Gene3D" id="1.10.530.10">
    <property type="match status" value="1"/>
</dbReference>
<dbReference type="InterPro" id="IPR018392">
    <property type="entry name" value="LysM"/>
</dbReference>
<dbReference type="PANTHER" id="PTHR37423">
    <property type="entry name" value="SOLUBLE LYTIC MUREIN TRANSGLYCOSYLASE-RELATED"/>
    <property type="match status" value="1"/>
</dbReference>
<dbReference type="AlphaFoldDB" id="A0A6N6M778"/>
<dbReference type="GO" id="GO:0000270">
    <property type="term" value="P:peptidoglycan metabolic process"/>
    <property type="evidence" value="ECO:0007669"/>
    <property type="project" value="InterPro"/>
</dbReference>
<evidence type="ECO:0000256" key="1">
    <source>
        <dbReference type="ARBA" id="ARBA00007734"/>
    </source>
</evidence>
<dbReference type="SMART" id="SM00257">
    <property type="entry name" value="LysM"/>
    <property type="match status" value="2"/>
</dbReference>
<comment type="caution">
    <text evidence="4">The sequence shown here is derived from an EMBL/GenBank/DDBJ whole genome shotgun (WGS) entry which is preliminary data.</text>
</comment>
<evidence type="ECO:0000259" key="3">
    <source>
        <dbReference type="PROSITE" id="PS51782"/>
    </source>
</evidence>
<dbReference type="PANTHER" id="PTHR37423:SF2">
    <property type="entry name" value="MEMBRANE-BOUND LYTIC MUREIN TRANSGLYCOSYLASE C"/>
    <property type="match status" value="1"/>
</dbReference>
<dbReference type="RefSeq" id="WP_151167906.1">
    <property type="nucleotide sequence ID" value="NZ_WACR01000006.1"/>
</dbReference>
<evidence type="ECO:0000256" key="2">
    <source>
        <dbReference type="SAM" id="SignalP"/>
    </source>
</evidence>
<dbReference type="InterPro" id="IPR008258">
    <property type="entry name" value="Transglycosylase_SLT_dom_1"/>
</dbReference>
<feature type="domain" description="LysM" evidence="3">
    <location>
        <begin position="445"/>
        <end position="489"/>
    </location>
</feature>
<dbReference type="CDD" id="cd00118">
    <property type="entry name" value="LysM"/>
    <property type="match status" value="2"/>
</dbReference>
<comment type="similarity">
    <text evidence="1">Belongs to the transglycosylase Slt family.</text>
</comment>